<name>A0A835TFR7_CHLIN</name>
<feature type="compositionally biased region" description="Polar residues" evidence="1">
    <location>
        <begin position="200"/>
        <end position="209"/>
    </location>
</feature>
<dbReference type="Proteomes" id="UP000650467">
    <property type="component" value="Unassembled WGS sequence"/>
</dbReference>
<evidence type="ECO:0000256" key="2">
    <source>
        <dbReference type="SAM" id="SignalP"/>
    </source>
</evidence>
<feature type="region of interest" description="Disordered" evidence="1">
    <location>
        <begin position="185"/>
        <end position="209"/>
    </location>
</feature>
<feature type="chain" id="PRO_5032999919" evidence="2">
    <location>
        <begin position="24"/>
        <end position="209"/>
    </location>
</feature>
<evidence type="ECO:0000313" key="4">
    <source>
        <dbReference type="Proteomes" id="UP000650467"/>
    </source>
</evidence>
<evidence type="ECO:0000256" key="1">
    <source>
        <dbReference type="SAM" id="MobiDB-lite"/>
    </source>
</evidence>
<dbReference type="GO" id="GO:0000724">
    <property type="term" value="P:double-strand break repair via homologous recombination"/>
    <property type="evidence" value="ECO:0007669"/>
    <property type="project" value="TreeGrafter"/>
</dbReference>
<reference evidence="3" key="1">
    <citation type="journal article" date="2020" name="bioRxiv">
        <title>Comparative genomics of Chlamydomonas.</title>
        <authorList>
            <person name="Craig R.J."/>
            <person name="Hasan A.R."/>
            <person name="Ness R.W."/>
            <person name="Keightley P.D."/>
        </authorList>
    </citation>
    <scope>NUCLEOTIDE SEQUENCE</scope>
    <source>
        <strain evidence="3">SAG 7.73</strain>
    </source>
</reference>
<dbReference type="AlphaFoldDB" id="A0A835TFR7"/>
<keyword evidence="4" id="KW-1185">Reference proteome</keyword>
<dbReference type="GO" id="GO:0097196">
    <property type="term" value="C:Shu complex"/>
    <property type="evidence" value="ECO:0007669"/>
    <property type="project" value="TreeGrafter"/>
</dbReference>
<comment type="caution">
    <text evidence="3">The sequence shown here is derived from an EMBL/GenBank/DDBJ whole genome shotgun (WGS) entry which is preliminary data.</text>
</comment>
<organism evidence="3 4">
    <name type="scientific">Chlamydomonas incerta</name>
    <dbReference type="NCBI Taxonomy" id="51695"/>
    <lineage>
        <taxon>Eukaryota</taxon>
        <taxon>Viridiplantae</taxon>
        <taxon>Chlorophyta</taxon>
        <taxon>core chlorophytes</taxon>
        <taxon>Chlorophyceae</taxon>
        <taxon>CS clade</taxon>
        <taxon>Chlamydomonadales</taxon>
        <taxon>Chlamydomonadaceae</taxon>
        <taxon>Chlamydomonas</taxon>
    </lineage>
</organism>
<gene>
    <name evidence="3" type="ORF">HXX76_002693</name>
</gene>
<accession>A0A835TFR7</accession>
<keyword evidence="2" id="KW-0732">Signal</keyword>
<feature type="signal peptide" evidence="2">
    <location>
        <begin position="1"/>
        <end position="23"/>
    </location>
</feature>
<dbReference type="GO" id="GO:0003697">
    <property type="term" value="F:single-stranded DNA binding"/>
    <property type="evidence" value="ECO:0007669"/>
    <property type="project" value="TreeGrafter"/>
</dbReference>
<dbReference type="PANTHER" id="PTHR28653">
    <property type="match status" value="1"/>
</dbReference>
<dbReference type="PANTHER" id="PTHR28653:SF1">
    <property type="entry name" value="ATPASE SWSAP1"/>
    <property type="match status" value="1"/>
</dbReference>
<evidence type="ECO:0000313" key="3">
    <source>
        <dbReference type="EMBL" id="KAG2442608.1"/>
    </source>
</evidence>
<dbReference type="OrthoDB" id="67296at2759"/>
<proteinExistence type="predicted"/>
<protein>
    <submittedName>
        <fullName evidence="3">Uncharacterized protein</fullName>
    </submittedName>
</protein>
<dbReference type="EMBL" id="JAEHOC010000004">
    <property type="protein sequence ID" value="KAG2442608.1"/>
    <property type="molecule type" value="Genomic_DNA"/>
</dbReference>
<sequence length="209" mass="22167">MNTAGTSVMKSLIVGMQLQPAAAAAVNSLPAETDAALDVLLVGPHASARSSLALHFALHHAAESGLPALFLCVQDAVEQAVPLLPYMCDTNDPDLGLLHLKYVRGHLDLQRLGCCLHMLQAAYSAVVVEDMSGVVKTDDRNTLIRTLALLVDGMQAYRAAHQSRCPLLEPPVTAATASVCLGRRPRHGRQAAAAARPTGRPQTARQQGR</sequence>